<keyword evidence="1" id="KW-0472">Membrane</keyword>
<keyword evidence="1" id="KW-1133">Transmembrane helix</keyword>
<protein>
    <submittedName>
        <fullName evidence="3">Uncharacterized protein LOC113214576 isoform X2</fullName>
    </submittedName>
</protein>
<sequence>MAYFRSLFGLFLVVRAGFHMLVAGYAVMDLNDLHSATSGTFKQIALKLTHISDVVKEMELPLLFYVICGVILLILAILYPWKDVKRSRLSVYAILHLLYALMVVYVVYVRTIVDLSYVRDIYQVMCIPWLFPASLVLDVLTFIAACVPNNKSRTLDETNSNVFPMYRTSAAQANTALPISLIREAA</sequence>
<evidence type="ECO:0000313" key="2">
    <source>
        <dbReference type="Proteomes" id="UP000504606"/>
    </source>
</evidence>
<organism evidence="2 3">
    <name type="scientific">Frankliniella occidentalis</name>
    <name type="common">Western flower thrips</name>
    <name type="synonym">Euthrips occidentalis</name>
    <dbReference type="NCBI Taxonomy" id="133901"/>
    <lineage>
        <taxon>Eukaryota</taxon>
        <taxon>Metazoa</taxon>
        <taxon>Ecdysozoa</taxon>
        <taxon>Arthropoda</taxon>
        <taxon>Hexapoda</taxon>
        <taxon>Insecta</taxon>
        <taxon>Pterygota</taxon>
        <taxon>Neoptera</taxon>
        <taxon>Paraneoptera</taxon>
        <taxon>Thysanoptera</taxon>
        <taxon>Terebrantia</taxon>
        <taxon>Thripoidea</taxon>
        <taxon>Thripidae</taxon>
        <taxon>Frankliniella</taxon>
    </lineage>
</organism>
<name>A0A9C6X7W4_FRAOC</name>
<gene>
    <name evidence="3" type="primary">LOC113214576</name>
</gene>
<keyword evidence="2" id="KW-1185">Reference proteome</keyword>
<evidence type="ECO:0000313" key="3">
    <source>
        <dbReference type="RefSeq" id="XP_052130895.1"/>
    </source>
</evidence>
<dbReference type="RefSeq" id="XP_052130895.1">
    <property type="nucleotide sequence ID" value="XM_052274935.1"/>
</dbReference>
<dbReference type="GeneID" id="113214576"/>
<dbReference type="AlphaFoldDB" id="A0A9C6X7W4"/>
<feature type="transmembrane region" description="Helical" evidence="1">
    <location>
        <begin position="121"/>
        <end position="147"/>
    </location>
</feature>
<feature type="transmembrane region" description="Helical" evidence="1">
    <location>
        <begin position="91"/>
        <end position="109"/>
    </location>
</feature>
<keyword evidence="1" id="KW-0812">Transmembrane</keyword>
<dbReference type="Proteomes" id="UP000504606">
    <property type="component" value="Unplaced"/>
</dbReference>
<feature type="transmembrane region" description="Helical" evidence="1">
    <location>
        <begin position="7"/>
        <end position="28"/>
    </location>
</feature>
<proteinExistence type="predicted"/>
<reference evidence="3" key="1">
    <citation type="submission" date="2025-08" db="UniProtKB">
        <authorList>
            <consortium name="RefSeq"/>
        </authorList>
    </citation>
    <scope>IDENTIFICATION</scope>
    <source>
        <tissue evidence="3">Whole organism</tissue>
    </source>
</reference>
<accession>A0A9C6X7W4</accession>
<feature type="transmembrane region" description="Helical" evidence="1">
    <location>
        <begin position="62"/>
        <end position="79"/>
    </location>
</feature>
<evidence type="ECO:0000256" key="1">
    <source>
        <dbReference type="SAM" id="Phobius"/>
    </source>
</evidence>